<comment type="caution">
    <text evidence="1">The sequence shown here is derived from an EMBL/GenBank/DDBJ whole genome shotgun (WGS) entry which is preliminary data.</text>
</comment>
<protein>
    <submittedName>
        <fullName evidence="1">Uncharacterized protein</fullName>
    </submittedName>
</protein>
<name>A0ABV8TRL7_9ACTN</name>
<gene>
    <name evidence="1" type="ORF">ACFPC0_36360</name>
</gene>
<dbReference type="Proteomes" id="UP001595824">
    <property type="component" value="Unassembled WGS sequence"/>
</dbReference>
<dbReference type="RefSeq" id="WP_018567757.1">
    <property type="nucleotide sequence ID" value="NZ_JBHSDP010000029.1"/>
</dbReference>
<keyword evidence="2" id="KW-1185">Reference proteome</keyword>
<proteinExistence type="predicted"/>
<dbReference type="EMBL" id="JBHSDP010000029">
    <property type="protein sequence ID" value="MFC4333143.1"/>
    <property type="molecule type" value="Genomic_DNA"/>
</dbReference>
<sequence length="76" mass="8648">MSSPTNVLERYAHLWEEPDILPRWIIWRAGAGETLVFDRHVNVPVDVDDASLAEVLRRMREAGAPETDSYPGRRCG</sequence>
<accession>A0ABV8TRL7</accession>
<evidence type="ECO:0000313" key="1">
    <source>
        <dbReference type="EMBL" id="MFC4333143.1"/>
    </source>
</evidence>
<evidence type="ECO:0000313" key="2">
    <source>
        <dbReference type="Proteomes" id="UP001595824"/>
    </source>
</evidence>
<organism evidence="1 2">
    <name type="scientific">Streptomyces andamanensis</name>
    <dbReference type="NCBI Taxonomy" id="1565035"/>
    <lineage>
        <taxon>Bacteria</taxon>
        <taxon>Bacillati</taxon>
        <taxon>Actinomycetota</taxon>
        <taxon>Actinomycetes</taxon>
        <taxon>Kitasatosporales</taxon>
        <taxon>Streptomycetaceae</taxon>
        <taxon>Streptomyces</taxon>
    </lineage>
</organism>
<reference evidence="2" key="1">
    <citation type="journal article" date="2019" name="Int. J. Syst. Evol. Microbiol.">
        <title>The Global Catalogue of Microorganisms (GCM) 10K type strain sequencing project: providing services to taxonomists for standard genome sequencing and annotation.</title>
        <authorList>
            <consortium name="The Broad Institute Genomics Platform"/>
            <consortium name="The Broad Institute Genome Sequencing Center for Infectious Disease"/>
            <person name="Wu L."/>
            <person name="Ma J."/>
        </authorList>
    </citation>
    <scope>NUCLEOTIDE SEQUENCE [LARGE SCALE GENOMIC DNA]</scope>
    <source>
        <strain evidence="2">PCU 347</strain>
    </source>
</reference>